<feature type="transmembrane region" description="Helical" evidence="1">
    <location>
        <begin position="5"/>
        <end position="21"/>
    </location>
</feature>
<feature type="transmembrane region" description="Helical" evidence="1">
    <location>
        <begin position="125"/>
        <end position="145"/>
    </location>
</feature>
<dbReference type="EMBL" id="QSFP01000007">
    <property type="protein sequence ID" value="RHA67615.1"/>
    <property type="molecule type" value="Genomic_DNA"/>
</dbReference>
<feature type="transmembrane region" description="Helical" evidence="1">
    <location>
        <begin position="68"/>
        <end position="86"/>
    </location>
</feature>
<feature type="transmembrane region" description="Helical" evidence="1">
    <location>
        <begin position="98"/>
        <end position="118"/>
    </location>
</feature>
<gene>
    <name evidence="2" type="ORF">DW927_07770</name>
</gene>
<feature type="transmembrane region" description="Helical" evidence="1">
    <location>
        <begin position="210"/>
        <end position="229"/>
    </location>
</feature>
<organism evidence="2 3">
    <name type="scientific">Roseburia intestinalis</name>
    <dbReference type="NCBI Taxonomy" id="166486"/>
    <lineage>
        <taxon>Bacteria</taxon>
        <taxon>Bacillati</taxon>
        <taxon>Bacillota</taxon>
        <taxon>Clostridia</taxon>
        <taxon>Lachnospirales</taxon>
        <taxon>Lachnospiraceae</taxon>
        <taxon>Roseburia</taxon>
    </lineage>
</organism>
<evidence type="ECO:0000313" key="3">
    <source>
        <dbReference type="Proteomes" id="UP000284465"/>
    </source>
</evidence>
<protein>
    <submittedName>
        <fullName evidence="2">Uncharacterized protein</fullName>
    </submittedName>
</protein>
<comment type="caution">
    <text evidence="2">The sequence shown here is derived from an EMBL/GenBank/DDBJ whole genome shotgun (WGS) entry which is preliminary data.</text>
</comment>
<keyword evidence="1" id="KW-1133">Transmembrane helix</keyword>
<evidence type="ECO:0000256" key="1">
    <source>
        <dbReference type="SAM" id="Phobius"/>
    </source>
</evidence>
<name>A0A3R6GQP5_9FIRM</name>
<accession>A0A3R6GQP5</accession>
<dbReference type="Proteomes" id="UP000284465">
    <property type="component" value="Unassembled WGS sequence"/>
</dbReference>
<evidence type="ECO:0000313" key="2">
    <source>
        <dbReference type="EMBL" id="RHA67615.1"/>
    </source>
</evidence>
<sequence length="238" mass="27079">MKKNVCYGIIIVDTFSIYSMQLSQVPKHSIMNIQKQIVCIMIALGTIVALWILEYILTAKSLDRKTEYMILLFSVLFWVVCCLWFEYIACGSFHSGTMLHFCKVVIGNIVVLLLMLLCIKNLCGIRISLSVTAGLCILLEIINYFDVILRGENFVPWDTGLANEAVGVVDFGQLPWNKEMLVLVLMSVYVIFMICVICKKTKIKVSGVSRIIATIILVLIGIGWTNYNFKFRNTYKIY</sequence>
<keyword evidence="1" id="KW-0812">Transmembrane</keyword>
<feature type="transmembrane region" description="Helical" evidence="1">
    <location>
        <begin position="180"/>
        <end position="198"/>
    </location>
</feature>
<dbReference type="AlphaFoldDB" id="A0A3R6GQP5"/>
<dbReference type="RefSeq" id="WP_118590996.1">
    <property type="nucleotide sequence ID" value="NZ_QSFP01000007.1"/>
</dbReference>
<reference evidence="2 3" key="1">
    <citation type="submission" date="2018-08" db="EMBL/GenBank/DDBJ databases">
        <title>A genome reference for cultivated species of the human gut microbiota.</title>
        <authorList>
            <person name="Zou Y."/>
            <person name="Xue W."/>
            <person name="Luo G."/>
        </authorList>
    </citation>
    <scope>NUCLEOTIDE SEQUENCE [LARGE SCALE GENOMIC DNA]</scope>
    <source>
        <strain evidence="2 3">AM43-11</strain>
    </source>
</reference>
<keyword evidence="1" id="KW-0472">Membrane</keyword>
<proteinExistence type="predicted"/>
<feature type="transmembrane region" description="Helical" evidence="1">
    <location>
        <begin position="33"/>
        <end position="56"/>
    </location>
</feature>